<accession>A0A7W2R2X6</accession>
<protein>
    <submittedName>
        <fullName evidence="7">AI-2E family transporter</fullName>
    </submittedName>
</protein>
<comment type="subcellular location">
    <subcellularLocation>
        <location evidence="1">Membrane</location>
        <topology evidence="1">Multi-pass membrane protein</topology>
    </subcellularLocation>
</comment>
<dbReference type="GO" id="GO:0016020">
    <property type="term" value="C:membrane"/>
    <property type="evidence" value="ECO:0007669"/>
    <property type="project" value="UniProtKB-SubCell"/>
</dbReference>
<gene>
    <name evidence="7" type="ORF">H3Z82_01385</name>
</gene>
<evidence type="ECO:0000313" key="8">
    <source>
        <dbReference type="Proteomes" id="UP000541857"/>
    </source>
</evidence>
<feature type="transmembrane region" description="Helical" evidence="6">
    <location>
        <begin position="205"/>
        <end position="226"/>
    </location>
</feature>
<name>A0A7W2R2X6_9FLAO</name>
<dbReference type="GO" id="GO:0055085">
    <property type="term" value="P:transmembrane transport"/>
    <property type="evidence" value="ECO:0007669"/>
    <property type="project" value="TreeGrafter"/>
</dbReference>
<comment type="caution">
    <text evidence="7">The sequence shown here is derived from an EMBL/GenBank/DDBJ whole genome shotgun (WGS) entry which is preliminary data.</text>
</comment>
<dbReference type="PANTHER" id="PTHR21716:SF62">
    <property type="entry name" value="TRANSPORT PROTEIN YDBI-RELATED"/>
    <property type="match status" value="1"/>
</dbReference>
<dbReference type="AlphaFoldDB" id="A0A7W2R2X6"/>
<feature type="transmembrane region" description="Helical" evidence="6">
    <location>
        <begin position="232"/>
        <end position="258"/>
    </location>
</feature>
<feature type="transmembrane region" description="Helical" evidence="6">
    <location>
        <begin position="301"/>
        <end position="332"/>
    </location>
</feature>
<keyword evidence="8" id="KW-1185">Reference proteome</keyword>
<reference evidence="7 8" key="1">
    <citation type="submission" date="2020-07" db="EMBL/GenBank/DDBJ databases">
        <title>Bacterium isolated from marine sediment.</title>
        <authorList>
            <person name="Shang D."/>
        </authorList>
    </citation>
    <scope>NUCLEOTIDE SEQUENCE [LARGE SCALE GENOMIC DNA]</scope>
    <source>
        <strain evidence="7 8">F6074</strain>
    </source>
</reference>
<keyword evidence="3 6" id="KW-0812">Transmembrane</keyword>
<feature type="transmembrane region" description="Helical" evidence="6">
    <location>
        <begin position="73"/>
        <end position="96"/>
    </location>
</feature>
<evidence type="ECO:0000256" key="3">
    <source>
        <dbReference type="ARBA" id="ARBA00022692"/>
    </source>
</evidence>
<proteinExistence type="inferred from homology"/>
<organism evidence="7 8">
    <name type="scientific">Gelidibacter maritimus</name>
    <dbReference type="NCBI Taxonomy" id="2761487"/>
    <lineage>
        <taxon>Bacteria</taxon>
        <taxon>Pseudomonadati</taxon>
        <taxon>Bacteroidota</taxon>
        <taxon>Flavobacteriia</taxon>
        <taxon>Flavobacteriales</taxon>
        <taxon>Flavobacteriaceae</taxon>
        <taxon>Gelidibacter</taxon>
    </lineage>
</organism>
<dbReference type="PANTHER" id="PTHR21716">
    <property type="entry name" value="TRANSMEMBRANE PROTEIN"/>
    <property type="match status" value="1"/>
</dbReference>
<feature type="transmembrane region" description="Helical" evidence="6">
    <location>
        <begin position="146"/>
        <end position="169"/>
    </location>
</feature>
<keyword evidence="4 6" id="KW-1133">Transmembrane helix</keyword>
<feature type="transmembrane region" description="Helical" evidence="6">
    <location>
        <begin position="17"/>
        <end position="34"/>
    </location>
</feature>
<evidence type="ECO:0000256" key="1">
    <source>
        <dbReference type="ARBA" id="ARBA00004141"/>
    </source>
</evidence>
<evidence type="ECO:0000256" key="2">
    <source>
        <dbReference type="ARBA" id="ARBA00009773"/>
    </source>
</evidence>
<dbReference type="RefSeq" id="WP_182202087.1">
    <property type="nucleotide sequence ID" value="NZ_JACGLT010000001.1"/>
</dbReference>
<evidence type="ECO:0000256" key="5">
    <source>
        <dbReference type="ARBA" id="ARBA00023136"/>
    </source>
</evidence>
<keyword evidence="5 6" id="KW-0472">Membrane</keyword>
<evidence type="ECO:0000256" key="4">
    <source>
        <dbReference type="ARBA" id="ARBA00022989"/>
    </source>
</evidence>
<dbReference type="EMBL" id="JACGLT010000001">
    <property type="protein sequence ID" value="MBA6151375.1"/>
    <property type="molecule type" value="Genomic_DNA"/>
</dbReference>
<feature type="transmembrane region" description="Helical" evidence="6">
    <location>
        <begin position="40"/>
        <end position="61"/>
    </location>
</feature>
<comment type="similarity">
    <text evidence="2">Belongs to the autoinducer-2 exporter (AI-2E) (TC 2.A.86) family.</text>
</comment>
<dbReference type="Proteomes" id="UP000541857">
    <property type="component" value="Unassembled WGS sequence"/>
</dbReference>
<evidence type="ECO:0000313" key="7">
    <source>
        <dbReference type="EMBL" id="MBA6151375.1"/>
    </source>
</evidence>
<sequence length="351" mass="38908">MSKQINKEEGLSYTRKVWIAGLIFALITVILLIFEATFNIVMLVLAGALIACYFRGISAFLKRRYHLNGKLSMAISVFGSFLIFGGMMYLVGATIWSQTVSLKESLPELTESLKNFLEESDVGKDVLAWANEIKSSKEFSNFISTFFLTTFGSIANIYIIILTGIFLTIAPRLYVNGITELVPPPHRQRAKEVLNNLGTSLTKWLAGKFIAMLAVFILTAIGLLIFDVKHWLTLSILAGLLNFIPNFGPLISAIPALLVGLSQDLNLAIIIGVMYLAIQLFESSFITPKAQYHLIRIPPALIILAQIFVGALTGLLGVIFATPLMLIIIILVQELYITPMNKKYEVSRNQN</sequence>
<evidence type="ECO:0000256" key="6">
    <source>
        <dbReference type="SAM" id="Phobius"/>
    </source>
</evidence>
<dbReference type="Pfam" id="PF01594">
    <property type="entry name" value="AI-2E_transport"/>
    <property type="match status" value="1"/>
</dbReference>
<feature type="transmembrane region" description="Helical" evidence="6">
    <location>
        <begin position="265"/>
        <end position="281"/>
    </location>
</feature>
<dbReference type="InterPro" id="IPR002549">
    <property type="entry name" value="AI-2E-like"/>
</dbReference>